<keyword evidence="1" id="KW-0175">Coiled coil</keyword>
<dbReference type="RefSeq" id="XP_002783452.1">
    <property type="nucleotide sequence ID" value="XM_002783406.1"/>
</dbReference>
<keyword evidence="3" id="KW-1185">Reference proteome</keyword>
<dbReference type="AlphaFoldDB" id="C5KJZ0"/>
<dbReference type="Proteomes" id="UP000007800">
    <property type="component" value="Unassembled WGS sequence"/>
</dbReference>
<evidence type="ECO:0000256" key="1">
    <source>
        <dbReference type="SAM" id="Coils"/>
    </source>
</evidence>
<accession>C5KJZ0</accession>
<protein>
    <submittedName>
        <fullName evidence="2">Uncharacterized protein</fullName>
    </submittedName>
</protein>
<name>C5KJZ0_PERM5</name>
<organism evidence="3">
    <name type="scientific">Perkinsus marinus (strain ATCC 50983 / TXsc)</name>
    <dbReference type="NCBI Taxonomy" id="423536"/>
    <lineage>
        <taxon>Eukaryota</taxon>
        <taxon>Sar</taxon>
        <taxon>Alveolata</taxon>
        <taxon>Perkinsozoa</taxon>
        <taxon>Perkinsea</taxon>
        <taxon>Perkinsida</taxon>
        <taxon>Perkinsidae</taxon>
        <taxon>Perkinsus</taxon>
    </lineage>
</organism>
<feature type="coiled-coil region" evidence="1">
    <location>
        <begin position="13"/>
        <end position="40"/>
    </location>
</feature>
<feature type="non-terminal residue" evidence="2">
    <location>
        <position position="1"/>
    </location>
</feature>
<evidence type="ECO:0000313" key="3">
    <source>
        <dbReference type="Proteomes" id="UP000007800"/>
    </source>
</evidence>
<dbReference type="EMBL" id="GG673648">
    <property type="protein sequence ID" value="EER15248.1"/>
    <property type="molecule type" value="Genomic_DNA"/>
</dbReference>
<evidence type="ECO:0000313" key="2">
    <source>
        <dbReference type="EMBL" id="EER15248.1"/>
    </source>
</evidence>
<gene>
    <name evidence="2" type="ORF">Pmar_PMAR006980</name>
</gene>
<dbReference type="InParanoid" id="C5KJZ0"/>
<dbReference type="GeneID" id="9045976"/>
<reference evidence="2 3" key="1">
    <citation type="submission" date="2008-07" db="EMBL/GenBank/DDBJ databases">
        <authorList>
            <person name="El-Sayed N."/>
            <person name="Caler E."/>
            <person name="Inman J."/>
            <person name="Amedeo P."/>
            <person name="Hass B."/>
            <person name="Wortman J."/>
        </authorList>
    </citation>
    <scope>NUCLEOTIDE SEQUENCE [LARGE SCALE GENOMIC DNA]</scope>
    <source>
        <strain evidence="3">ATCC 50983 / TXsc</strain>
    </source>
</reference>
<proteinExistence type="predicted"/>
<sequence>YRALLSGKIERGTEALDREVDELKAYRADLEAKREALESRDQSVTKSWITSLD</sequence>
<dbReference type="OrthoDB" id="434418at2759"/>
<feature type="non-terminal residue" evidence="2">
    <location>
        <position position="53"/>
    </location>
</feature>